<evidence type="ECO:0000256" key="3">
    <source>
        <dbReference type="ARBA" id="ARBA00022692"/>
    </source>
</evidence>
<dbReference type="InterPro" id="IPR027417">
    <property type="entry name" value="P-loop_NTPase"/>
</dbReference>
<evidence type="ECO:0000256" key="4">
    <source>
        <dbReference type="ARBA" id="ARBA00022741"/>
    </source>
</evidence>
<dbReference type="GO" id="GO:0016887">
    <property type="term" value="F:ATP hydrolysis activity"/>
    <property type="evidence" value="ECO:0007669"/>
    <property type="project" value="InterPro"/>
</dbReference>
<dbReference type="EMBL" id="CAJHNH020000426">
    <property type="protein sequence ID" value="CAG5117590.1"/>
    <property type="molecule type" value="Genomic_DNA"/>
</dbReference>
<feature type="transmembrane region" description="Helical" evidence="8">
    <location>
        <begin position="796"/>
        <end position="816"/>
    </location>
</feature>
<dbReference type="GO" id="GO:0140359">
    <property type="term" value="F:ABC-type transporter activity"/>
    <property type="evidence" value="ECO:0007669"/>
    <property type="project" value="InterPro"/>
</dbReference>
<dbReference type="InterPro" id="IPR003439">
    <property type="entry name" value="ABC_transporter-like_ATP-bd"/>
</dbReference>
<protein>
    <submittedName>
        <fullName evidence="11">Uncharacterized protein</fullName>
    </submittedName>
</protein>
<evidence type="ECO:0000256" key="5">
    <source>
        <dbReference type="ARBA" id="ARBA00022840"/>
    </source>
</evidence>
<dbReference type="OrthoDB" id="6500128at2759"/>
<sequence>MWTIMLGLYKDGFSCLLSLSWWQEDAAESNVEILEKAWMAELHYRGHNKASLARAMKTAYKKQLMIAALVIAVSFTFSFIGTLVNMFSHDGQRVFEAMVNGPFTISGPLVFLAGSIYVGLLMGVWALVGVAAYICVFIVMKFLGDGMEHFRKRAVSLTGQRNYTNVFAPIPKSLTGDSNTDYTDCKNFSRLFVGLMTEVLTCMKLIKMNGWEPAFINRLTESRHREKIALERGSFLKSVVASLVPMIPVIASVFMFLGYILTGNDLTASRAFTVISVFYAMTFSLASSLYGVQSMIDVSVAMTRYKEILLMPEKTCYEKCSDDSLAVEVSMATLTWESPDEEEDCDHRQRDSIIAGLKADEVKALSKSNPTLSSHAYRVEYPVQPDVTDNSLALLLKEKNGHVVYRKDSEGAFVPVLHEIDIKVKKGELIGVCGMKGSGKSSLLAAILGRMQILEGDIKVTGTVAFSSQDPWIMNGTARENILFGKPFEKERYDRVIKATKLDKDFDTFSAQDEVEIGDRGLTLSGGQKQRICLARAIYSNCDILLLDDPLSTVDVNMGRHIFAQCVKTILHEKTVFLVTHHLEYLPKCDKVLYMNEGHVVSFGTHAELMSSGSPYQELFSLYNNKYDRILKERMMYRDKKSEMRTVPQRGFSRVSKRNLNRQLSMMSMPVGVQQQFSVVSSNSISAEYENLDMEDLVVSQRRPNCRIRPGTYWVYIQAMGGLHIFVFLLISFMAPMSTGLYKYESGIIYQMYQLCEKHMLFMSQLPNVTWNSKPAIDDSQMWDSVANNPDRDTYALMYGMLLLAMLVILVARSFIFAK</sequence>
<comment type="caution">
    <text evidence="11">The sequence shown here is derived from an EMBL/GenBank/DDBJ whole genome shotgun (WGS) entry which is preliminary data.</text>
</comment>
<evidence type="ECO:0000256" key="8">
    <source>
        <dbReference type="SAM" id="Phobius"/>
    </source>
</evidence>
<keyword evidence="6 8" id="KW-1133">Transmembrane helix</keyword>
<evidence type="ECO:0000256" key="7">
    <source>
        <dbReference type="ARBA" id="ARBA00023136"/>
    </source>
</evidence>
<dbReference type="GO" id="GO:0005524">
    <property type="term" value="F:ATP binding"/>
    <property type="evidence" value="ECO:0007669"/>
    <property type="project" value="UniProtKB-KW"/>
</dbReference>
<evidence type="ECO:0000259" key="9">
    <source>
        <dbReference type="PROSITE" id="PS50893"/>
    </source>
</evidence>
<dbReference type="InterPro" id="IPR003593">
    <property type="entry name" value="AAA+_ATPase"/>
</dbReference>
<dbReference type="GO" id="GO:0016020">
    <property type="term" value="C:membrane"/>
    <property type="evidence" value="ECO:0007669"/>
    <property type="project" value="UniProtKB-SubCell"/>
</dbReference>
<dbReference type="InterPro" id="IPR017871">
    <property type="entry name" value="ABC_transporter-like_CS"/>
</dbReference>
<feature type="transmembrane region" description="Helical" evidence="8">
    <location>
        <begin position="235"/>
        <end position="260"/>
    </location>
</feature>
<reference evidence="11" key="1">
    <citation type="submission" date="2021-04" db="EMBL/GenBank/DDBJ databases">
        <authorList>
            <consortium name="Molecular Ecology Group"/>
        </authorList>
    </citation>
    <scope>NUCLEOTIDE SEQUENCE</scope>
</reference>
<feature type="transmembrane region" description="Helical" evidence="8">
    <location>
        <begin position="116"/>
        <end position="143"/>
    </location>
</feature>
<dbReference type="PANTHER" id="PTHR24223:SF447">
    <property type="entry name" value="MULTIDRUG RESISTANCE-ASSOCIATED PROTEIN 5"/>
    <property type="match status" value="1"/>
</dbReference>
<evidence type="ECO:0000313" key="12">
    <source>
        <dbReference type="Proteomes" id="UP000678393"/>
    </source>
</evidence>
<dbReference type="CDD" id="cd03250">
    <property type="entry name" value="ABCC_MRP_domain1"/>
    <property type="match status" value="1"/>
</dbReference>
<feature type="transmembrane region" description="Helical" evidence="8">
    <location>
        <begin position="272"/>
        <end position="292"/>
    </location>
</feature>
<evidence type="ECO:0000256" key="2">
    <source>
        <dbReference type="ARBA" id="ARBA00022448"/>
    </source>
</evidence>
<dbReference type="SMART" id="SM00382">
    <property type="entry name" value="AAA"/>
    <property type="match status" value="1"/>
</dbReference>
<dbReference type="FunFam" id="3.40.50.300:FF:000997">
    <property type="entry name" value="Multidrug resistance-associated protein 1"/>
    <property type="match status" value="1"/>
</dbReference>
<dbReference type="Gene3D" id="3.40.50.300">
    <property type="entry name" value="P-loop containing nucleotide triphosphate hydrolases"/>
    <property type="match status" value="1"/>
</dbReference>
<keyword evidence="7 8" id="KW-0472">Membrane</keyword>
<dbReference type="InterPro" id="IPR011527">
    <property type="entry name" value="ABC1_TM_dom"/>
</dbReference>
<evidence type="ECO:0000256" key="1">
    <source>
        <dbReference type="ARBA" id="ARBA00004141"/>
    </source>
</evidence>
<organism evidence="11 12">
    <name type="scientific">Candidula unifasciata</name>
    <dbReference type="NCBI Taxonomy" id="100452"/>
    <lineage>
        <taxon>Eukaryota</taxon>
        <taxon>Metazoa</taxon>
        <taxon>Spiralia</taxon>
        <taxon>Lophotrochozoa</taxon>
        <taxon>Mollusca</taxon>
        <taxon>Gastropoda</taxon>
        <taxon>Heterobranchia</taxon>
        <taxon>Euthyneura</taxon>
        <taxon>Panpulmonata</taxon>
        <taxon>Eupulmonata</taxon>
        <taxon>Stylommatophora</taxon>
        <taxon>Helicina</taxon>
        <taxon>Helicoidea</taxon>
        <taxon>Geomitridae</taxon>
        <taxon>Candidula</taxon>
    </lineage>
</organism>
<keyword evidence="12" id="KW-1185">Reference proteome</keyword>
<keyword evidence="4" id="KW-0547">Nucleotide-binding</keyword>
<dbReference type="Proteomes" id="UP000678393">
    <property type="component" value="Unassembled WGS sequence"/>
</dbReference>
<proteinExistence type="predicted"/>
<comment type="subcellular location">
    <subcellularLocation>
        <location evidence="1">Membrane</location>
        <topology evidence="1">Multi-pass membrane protein</topology>
    </subcellularLocation>
</comment>
<dbReference type="SUPFAM" id="SSF90123">
    <property type="entry name" value="ABC transporter transmembrane region"/>
    <property type="match status" value="1"/>
</dbReference>
<dbReference type="PROSITE" id="PS50893">
    <property type="entry name" value="ABC_TRANSPORTER_2"/>
    <property type="match status" value="1"/>
</dbReference>
<feature type="domain" description="ABC transmembrane type-1" evidence="10">
    <location>
        <begin position="81"/>
        <end position="297"/>
    </location>
</feature>
<dbReference type="PROSITE" id="PS50929">
    <property type="entry name" value="ABC_TM1F"/>
    <property type="match status" value="1"/>
</dbReference>
<dbReference type="SUPFAM" id="SSF52540">
    <property type="entry name" value="P-loop containing nucleoside triphosphate hydrolases"/>
    <property type="match status" value="1"/>
</dbReference>
<accession>A0A8S3YRL7</accession>
<dbReference type="AlphaFoldDB" id="A0A8S3YRL7"/>
<evidence type="ECO:0000259" key="10">
    <source>
        <dbReference type="PROSITE" id="PS50929"/>
    </source>
</evidence>
<evidence type="ECO:0000313" key="11">
    <source>
        <dbReference type="EMBL" id="CAG5117590.1"/>
    </source>
</evidence>
<keyword evidence="3 8" id="KW-0812">Transmembrane</keyword>
<name>A0A8S3YRL7_9EUPU</name>
<feature type="transmembrane region" description="Helical" evidence="8">
    <location>
        <begin position="64"/>
        <end position="88"/>
    </location>
</feature>
<dbReference type="InterPro" id="IPR036640">
    <property type="entry name" value="ABC1_TM_sf"/>
</dbReference>
<dbReference type="PROSITE" id="PS00211">
    <property type="entry name" value="ABC_TRANSPORTER_1"/>
    <property type="match status" value="1"/>
</dbReference>
<dbReference type="Pfam" id="PF00005">
    <property type="entry name" value="ABC_tran"/>
    <property type="match status" value="1"/>
</dbReference>
<gene>
    <name evidence="11" type="ORF">CUNI_LOCUS3148</name>
</gene>
<dbReference type="InterPro" id="IPR050173">
    <property type="entry name" value="ABC_transporter_C-like"/>
</dbReference>
<feature type="domain" description="ABC transporter" evidence="9">
    <location>
        <begin position="396"/>
        <end position="622"/>
    </location>
</feature>
<feature type="transmembrane region" description="Helical" evidence="8">
    <location>
        <begin position="713"/>
        <end position="735"/>
    </location>
</feature>
<keyword evidence="5" id="KW-0067">ATP-binding</keyword>
<dbReference type="Pfam" id="PF00664">
    <property type="entry name" value="ABC_membrane"/>
    <property type="match status" value="1"/>
</dbReference>
<keyword evidence="2" id="KW-0813">Transport</keyword>
<dbReference type="Gene3D" id="1.20.1560.10">
    <property type="entry name" value="ABC transporter type 1, transmembrane domain"/>
    <property type="match status" value="1"/>
</dbReference>
<evidence type="ECO:0000256" key="6">
    <source>
        <dbReference type="ARBA" id="ARBA00022989"/>
    </source>
</evidence>
<dbReference type="PANTHER" id="PTHR24223">
    <property type="entry name" value="ATP-BINDING CASSETTE SUB-FAMILY C"/>
    <property type="match status" value="1"/>
</dbReference>
<feature type="non-terminal residue" evidence="11">
    <location>
        <position position="819"/>
    </location>
</feature>